<dbReference type="Pfam" id="PF03188">
    <property type="entry name" value="Cytochrom_B561"/>
    <property type="match status" value="1"/>
</dbReference>
<evidence type="ECO:0000256" key="1">
    <source>
        <dbReference type="ARBA" id="ARBA00001970"/>
    </source>
</evidence>
<feature type="transmembrane region" description="Helical" evidence="12">
    <location>
        <begin position="150"/>
        <end position="173"/>
    </location>
</feature>
<evidence type="ECO:0000256" key="3">
    <source>
        <dbReference type="ARBA" id="ARBA00022448"/>
    </source>
</evidence>
<accession>A0A7R9AHA4</accession>
<dbReference type="PANTHER" id="PTHR10106:SF0">
    <property type="entry name" value="LD36721P"/>
    <property type="match status" value="1"/>
</dbReference>
<keyword evidence="8 12" id="KW-1133">Transmembrane helix</keyword>
<feature type="region of interest" description="Disordered" evidence="11">
    <location>
        <begin position="36"/>
        <end position="66"/>
    </location>
</feature>
<dbReference type="FunFam" id="1.20.120.1770:FF:000001">
    <property type="entry name" value="Cytochrome b reductase 1"/>
    <property type="match status" value="1"/>
</dbReference>
<dbReference type="EMBL" id="CAJPEV010008978">
    <property type="protein sequence ID" value="CAG0905490.1"/>
    <property type="molecule type" value="Genomic_DNA"/>
</dbReference>
<evidence type="ECO:0000256" key="10">
    <source>
        <dbReference type="ARBA" id="ARBA00023136"/>
    </source>
</evidence>
<keyword evidence="5 12" id="KW-0812">Transmembrane</keyword>
<evidence type="ECO:0000256" key="12">
    <source>
        <dbReference type="SAM" id="Phobius"/>
    </source>
</evidence>
<feature type="transmembrane region" description="Helical" evidence="12">
    <location>
        <begin position="222"/>
        <end position="245"/>
    </location>
</feature>
<evidence type="ECO:0000256" key="8">
    <source>
        <dbReference type="ARBA" id="ARBA00022989"/>
    </source>
</evidence>
<dbReference type="OrthoDB" id="907479at2759"/>
<reference evidence="14" key="1">
    <citation type="submission" date="2020-11" db="EMBL/GenBank/DDBJ databases">
        <authorList>
            <person name="Tran Van P."/>
        </authorList>
    </citation>
    <scope>NUCLEOTIDE SEQUENCE</scope>
</reference>
<evidence type="ECO:0000256" key="2">
    <source>
        <dbReference type="ARBA" id="ARBA00004141"/>
    </source>
</evidence>
<evidence type="ECO:0000256" key="4">
    <source>
        <dbReference type="ARBA" id="ARBA00022617"/>
    </source>
</evidence>
<dbReference type="InterPro" id="IPR043205">
    <property type="entry name" value="CYB561/CYBRD1-like"/>
</dbReference>
<evidence type="ECO:0000313" key="14">
    <source>
        <dbReference type="EMBL" id="CAD7254315.1"/>
    </source>
</evidence>
<evidence type="ECO:0000259" key="13">
    <source>
        <dbReference type="PROSITE" id="PS50939"/>
    </source>
</evidence>
<dbReference type="Gene3D" id="1.20.120.1770">
    <property type="match status" value="1"/>
</dbReference>
<dbReference type="GO" id="GO:0016020">
    <property type="term" value="C:membrane"/>
    <property type="evidence" value="ECO:0007669"/>
    <property type="project" value="UniProtKB-SubCell"/>
</dbReference>
<gene>
    <name evidence="14" type="ORF">DSTB1V02_LOCUS14061</name>
</gene>
<keyword evidence="15" id="KW-1185">Reference proteome</keyword>
<name>A0A7R9AHA4_9CRUS</name>
<feature type="transmembrane region" description="Helical" evidence="12">
    <location>
        <begin position="268"/>
        <end position="288"/>
    </location>
</feature>
<proteinExistence type="predicted"/>
<protein>
    <recommendedName>
        <fullName evidence="13">Cytochrome b561 domain-containing protein</fullName>
    </recommendedName>
</protein>
<evidence type="ECO:0000256" key="5">
    <source>
        <dbReference type="ARBA" id="ARBA00022692"/>
    </source>
</evidence>
<feature type="transmembrane region" description="Helical" evidence="12">
    <location>
        <begin position="120"/>
        <end position="138"/>
    </location>
</feature>
<dbReference type="EMBL" id="LR908496">
    <property type="protein sequence ID" value="CAD7254315.1"/>
    <property type="molecule type" value="Genomic_DNA"/>
</dbReference>
<keyword evidence="6" id="KW-0479">Metal-binding</keyword>
<comment type="subcellular location">
    <subcellularLocation>
        <location evidence="2">Membrane</location>
        <topology evidence="2">Multi-pass membrane protein</topology>
    </subcellularLocation>
</comment>
<feature type="compositionally biased region" description="Polar residues" evidence="11">
    <location>
        <begin position="48"/>
        <end position="57"/>
    </location>
</feature>
<dbReference type="SMART" id="SM00665">
    <property type="entry name" value="B561"/>
    <property type="match status" value="1"/>
</dbReference>
<dbReference type="GO" id="GO:0016491">
    <property type="term" value="F:oxidoreductase activity"/>
    <property type="evidence" value="ECO:0007669"/>
    <property type="project" value="InterPro"/>
</dbReference>
<sequence>MPRCRVRVSTWRRSVVGGAGGVEACRSGEVPYGGGRFNGQEGSEDSDSSVNRKSYPTTLRRHPSRMDQSESELKRFMSGLTLAECVGFVIIILTIVWLQYYRGGFAWSSDYKVMFNWHPLLMILSMIFLYANVMLVYRTFRHERKKKLKLVHAGLFLVIFVMAVIGLSAVFNVHNTAGTPNMYSLHSWLGICTMVLFACQWLCGLLSFLFPGVRHALRAWYLPVHTFFGMVVFILASCTVLMGLLEKAIFTLNDKTDTPYQFLPREAVVVNVMGILVALFAGLVIFLVGNPVFKRLSLPEDEMLLNEPIN</sequence>
<keyword evidence="7" id="KW-0249">Electron transport</keyword>
<dbReference type="GO" id="GO:0046872">
    <property type="term" value="F:metal ion binding"/>
    <property type="evidence" value="ECO:0007669"/>
    <property type="project" value="UniProtKB-KW"/>
</dbReference>
<keyword evidence="4" id="KW-0349">Heme</keyword>
<keyword evidence="3" id="KW-0813">Transport</keyword>
<dbReference type="PROSITE" id="PS50939">
    <property type="entry name" value="CYTOCHROME_B561"/>
    <property type="match status" value="1"/>
</dbReference>
<keyword evidence="10 12" id="KW-0472">Membrane</keyword>
<dbReference type="InterPro" id="IPR006593">
    <property type="entry name" value="Cyt_b561/ferric_Rdtase_TM"/>
</dbReference>
<evidence type="ECO:0000256" key="9">
    <source>
        <dbReference type="ARBA" id="ARBA00023004"/>
    </source>
</evidence>
<dbReference type="AlphaFoldDB" id="A0A7R9AHA4"/>
<evidence type="ECO:0000313" key="15">
    <source>
        <dbReference type="Proteomes" id="UP000677054"/>
    </source>
</evidence>
<evidence type="ECO:0000256" key="11">
    <source>
        <dbReference type="SAM" id="MobiDB-lite"/>
    </source>
</evidence>
<dbReference type="Proteomes" id="UP000677054">
    <property type="component" value="Unassembled WGS sequence"/>
</dbReference>
<evidence type="ECO:0000256" key="7">
    <source>
        <dbReference type="ARBA" id="ARBA00022982"/>
    </source>
</evidence>
<feature type="transmembrane region" description="Helical" evidence="12">
    <location>
        <begin position="76"/>
        <end position="100"/>
    </location>
</feature>
<dbReference type="PANTHER" id="PTHR10106">
    <property type="entry name" value="CYTOCHROME B561-RELATED"/>
    <property type="match status" value="1"/>
</dbReference>
<keyword evidence="9" id="KW-0408">Iron</keyword>
<feature type="transmembrane region" description="Helical" evidence="12">
    <location>
        <begin position="185"/>
        <end position="210"/>
    </location>
</feature>
<organism evidence="14">
    <name type="scientific">Darwinula stevensoni</name>
    <dbReference type="NCBI Taxonomy" id="69355"/>
    <lineage>
        <taxon>Eukaryota</taxon>
        <taxon>Metazoa</taxon>
        <taxon>Ecdysozoa</taxon>
        <taxon>Arthropoda</taxon>
        <taxon>Crustacea</taxon>
        <taxon>Oligostraca</taxon>
        <taxon>Ostracoda</taxon>
        <taxon>Podocopa</taxon>
        <taxon>Podocopida</taxon>
        <taxon>Darwinulocopina</taxon>
        <taxon>Darwinuloidea</taxon>
        <taxon>Darwinulidae</taxon>
        <taxon>Darwinula</taxon>
    </lineage>
</organism>
<evidence type="ECO:0000256" key="6">
    <source>
        <dbReference type="ARBA" id="ARBA00022723"/>
    </source>
</evidence>
<feature type="domain" description="Cytochrome b561" evidence="13">
    <location>
        <begin position="82"/>
        <end position="289"/>
    </location>
</feature>
<comment type="cofactor">
    <cofactor evidence="1">
        <name>heme b</name>
        <dbReference type="ChEBI" id="CHEBI:60344"/>
    </cofactor>
</comment>